<dbReference type="GO" id="GO:0031071">
    <property type="term" value="F:cysteine desulfurase activity"/>
    <property type="evidence" value="ECO:0007669"/>
    <property type="project" value="UniProtKB-EC"/>
</dbReference>
<dbReference type="NCBIfam" id="NF002806">
    <property type="entry name" value="PRK02948.1"/>
    <property type="match status" value="1"/>
</dbReference>
<gene>
    <name evidence="13" type="ORF">Cri9333_3029</name>
</gene>
<evidence type="ECO:0000256" key="4">
    <source>
        <dbReference type="ARBA" id="ARBA00022679"/>
    </source>
</evidence>
<dbReference type="InterPro" id="IPR015421">
    <property type="entry name" value="PyrdxlP-dep_Trfase_major"/>
</dbReference>
<dbReference type="eggNOG" id="COG1104">
    <property type="taxonomic scope" value="Bacteria"/>
</dbReference>
<keyword evidence="8" id="KW-0408">Iron</keyword>
<dbReference type="NCBIfam" id="NF010611">
    <property type="entry name" value="PRK14012.1"/>
    <property type="match status" value="1"/>
</dbReference>
<dbReference type="InterPro" id="IPR020578">
    <property type="entry name" value="Aminotrans_V_PyrdxlP_BS"/>
</dbReference>
<feature type="domain" description="Aminotransferase class V" evidence="12">
    <location>
        <begin position="12"/>
        <end position="376"/>
    </location>
</feature>
<dbReference type="PATRIC" id="fig|1173022.3.peg.3279"/>
<evidence type="ECO:0000313" key="13">
    <source>
        <dbReference type="EMBL" id="AFZ13868.1"/>
    </source>
</evidence>
<keyword evidence="4 13" id="KW-0808">Transferase</keyword>
<keyword evidence="9" id="KW-0411">Iron-sulfur</keyword>
<dbReference type="HOGENOM" id="CLU_003433_0_2_3"/>
<proteinExistence type="inferred from homology"/>
<evidence type="ECO:0000256" key="2">
    <source>
        <dbReference type="ARBA" id="ARBA00006490"/>
    </source>
</evidence>
<evidence type="ECO:0000256" key="5">
    <source>
        <dbReference type="ARBA" id="ARBA00022714"/>
    </source>
</evidence>
<keyword evidence="5" id="KW-0001">2Fe-2S</keyword>
<sequence length="399" mass="43279">MLGEQTLTNRPIYLDCHATTPVDQRVLEAMLPFFTENFGNPASINHIYGWEAEAAVKAARQTLADAINATPEEIIFTSGATEANNLAIKGVAEAYFSKGRHIITVQTEHNAVLDPCNYLRSLGFDITLLPVQPDGLLDLNQLEKAIRPDTILVSVMAANNEIGVLQPLAEIGAICRNANILFHTDAAQALGKIPLNVDAMKIDLLSMTGHKIYAPKGIGALYVRRRNPRVKLSPQLHGGGHERGMRSGTLYTPQIVGFAKAVEIALTEQESENQRLTQLRQRLWEQLSQLEGIYLNGHPTQRLAGNLNISVEGVDGAALLLGLQPVVAISSGSACTSTKTTPSHVLIALGRSEQLAYASLRFGIGRYNTEEEIDQVAQSAIATISSLRRQPLLNSSATH</sequence>
<dbReference type="GO" id="GO:0046872">
    <property type="term" value="F:metal ion binding"/>
    <property type="evidence" value="ECO:0007669"/>
    <property type="project" value="UniProtKB-KW"/>
</dbReference>
<accession>K9W0F8</accession>
<dbReference type="Pfam" id="PF00266">
    <property type="entry name" value="Aminotran_5"/>
    <property type="match status" value="1"/>
</dbReference>
<organism evidence="13 14">
    <name type="scientific">Crinalium epipsammum PCC 9333</name>
    <dbReference type="NCBI Taxonomy" id="1173022"/>
    <lineage>
        <taxon>Bacteria</taxon>
        <taxon>Bacillati</taxon>
        <taxon>Cyanobacteriota</taxon>
        <taxon>Cyanophyceae</taxon>
        <taxon>Gomontiellales</taxon>
        <taxon>Gomontiellaceae</taxon>
        <taxon>Crinalium</taxon>
    </lineage>
</organism>
<dbReference type="PIRSF" id="PIRSF005572">
    <property type="entry name" value="NifS"/>
    <property type="match status" value="1"/>
</dbReference>
<dbReference type="EC" id="2.8.1.7" evidence="3"/>
<dbReference type="GO" id="GO:0051537">
    <property type="term" value="F:2 iron, 2 sulfur cluster binding"/>
    <property type="evidence" value="ECO:0007669"/>
    <property type="project" value="UniProtKB-KW"/>
</dbReference>
<evidence type="ECO:0000256" key="8">
    <source>
        <dbReference type="ARBA" id="ARBA00023004"/>
    </source>
</evidence>
<evidence type="ECO:0000256" key="6">
    <source>
        <dbReference type="ARBA" id="ARBA00022723"/>
    </source>
</evidence>
<evidence type="ECO:0000256" key="9">
    <source>
        <dbReference type="ARBA" id="ARBA00023014"/>
    </source>
</evidence>
<comment type="cofactor">
    <cofactor evidence="1 11">
        <name>pyridoxal 5'-phosphate</name>
        <dbReference type="ChEBI" id="CHEBI:597326"/>
    </cofactor>
</comment>
<dbReference type="PANTHER" id="PTHR11601">
    <property type="entry name" value="CYSTEINE DESULFURYLASE FAMILY MEMBER"/>
    <property type="match status" value="1"/>
</dbReference>
<evidence type="ECO:0000259" key="12">
    <source>
        <dbReference type="Pfam" id="PF00266"/>
    </source>
</evidence>
<dbReference type="InterPro" id="IPR016454">
    <property type="entry name" value="Cysteine_dSase"/>
</dbReference>
<dbReference type="InterPro" id="IPR015424">
    <property type="entry name" value="PyrdxlP-dep_Trfase"/>
</dbReference>
<comment type="similarity">
    <text evidence="2">Belongs to the class-V pyridoxal-phosphate-dependent aminotransferase family. NifS/IscS subfamily.</text>
</comment>
<name>K9W0F8_9CYAN</name>
<evidence type="ECO:0000256" key="10">
    <source>
        <dbReference type="ARBA" id="ARBA00050776"/>
    </source>
</evidence>
<evidence type="ECO:0000256" key="3">
    <source>
        <dbReference type="ARBA" id="ARBA00012239"/>
    </source>
</evidence>
<dbReference type="PANTHER" id="PTHR11601:SF34">
    <property type="entry name" value="CYSTEINE DESULFURASE"/>
    <property type="match status" value="1"/>
</dbReference>
<dbReference type="KEGG" id="cep:Cri9333_3029"/>
<keyword evidence="7" id="KW-0663">Pyridoxal phosphate</keyword>
<dbReference type="EMBL" id="CP003620">
    <property type="protein sequence ID" value="AFZ13868.1"/>
    <property type="molecule type" value="Genomic_DNA"/>
</dbReference>
<evidence type="ECO:0000313" key="14">
    <source>
        <dbReference type="Proteomes" id="UP000010472"/>
    </source>
</evidence>
<dbReference type="STRING" id="1173022.Cri9333_3029"/>
<dbReference type="AlphaFoldDB" id="K9W0F8"/>
<dbReference type="InterPro" id="IPR015422">
    <property type="entry name" value="PyrdxlP-dep_Trfase_small"/>
</dbReference>
<protein>
    <recommendedName>
        <fullName evidence="3">cysteine desulfurase</fullName>
        <ecNumber evidence="3">2.8.1.7</ecNumber>
    </recommendedName>
</protein>
<dbReference type="Gene3D" id="3.40.640.10">
    <property type="entry name" value="Type I PLP-dependent aspartate aminotransferase-like (Major domain)"/>
    <property type="match status" value="1"/>
</dbReference>
<dbReference type="PROSITE" id="PS00595">
    <property type="entry name" value="AA_TRANSFER_CLASS_5"/>
    <property type="match status" value="1"/>
</dbReference>
<dbReference type="Proteomes" id="UP000010472">
    <property type="component" value="Chromosome"/>
</dbReference>
<dbReference type="SUPFAM" id="SSF53383">
    <property type="entry name" value="PLP-dependent transferases"/>
    <property type="match status" value="1"/>
</dbReference>
<evidence type="ECO:0000256" key="1">
    <source>
        <dbReference type="ARBA" id="ARBA00001933"/>
    </source>
</evidence>
<keyword evidence="14" id="KW-1185">Reference proteome</keyword>
<keyword evidence="6" id="KW-0479">Metal-binding</keyword>
<comment type="catalytic activity">
    <reaction evidence="10">
        <text>(sulfur carrier)-H + L-cysteine = (sulfur carrier)-SH + L-alanine</text>
        <dbReference type="Rhea" id="RHEA:43892"/>
        <dbReference type="Rhea" id="RHEA-COMP:14737"/>
        <dbReference type="Rhea" id="RHEA-COMP:14739"/>
        <dbReference type="ChEBI" id="CHEBI:29917"/>
        <dbReference type="ChEBI" id="CHEBI:35235"/>
        <dbReference type="ChEBI" id="CHEBI:57972"/>
        <dbReference type="ChEBI" id="CHEBI:64428"/>
        <dbReference type="EC" id="2.8.1.7"/>
    </reaction>
</comment>
<evidence type="ECO:0000256" key="11">
    <source>
        <dbReference type="RuleBase" id="RU004504"/>
    </source>
</evidence>
<dbReference type="InterPro" id="IPR000192">
    <property type="entry name" value="Aminotrans_V_dom"/>
</dbReference>
<dbReference type="FunFam" id="3.40.640.10:FF:000003">
    <property type="entry name" value="Cysteine desulfurase IscS"/>
    <property type="match status" value="1"/>
</dbReference>
<evidence type="ECO:0000256" key="7">
    <source>
        <dbReference type="ARBA" id="ARBA00022898"/>
    </source>
</evidence>
<reference evidence="13 14" key="1">
    <citation type="submission" date="2012-06" db="EMBL/GenBank/DDBJ databases">
        <title>Finished chromosome of genome of Crinalium epipsammum PCC 9333.</title>
        <authorList>
            <consortium name="US DOE Joint Genome Institute"/>
            <person name="Gugger M."/>
            <person name="Coursin T."/>
            <person name="Rippka R."/>
            <person name="Tandeau De Marsac N."/>
            <person name="Huntemann M."/>
            <person name="Wei C.-L."/>
            <person name="Han J."/>
            <person name="Detter J.C."/>
            <person name="Han C."/>
            <person name="Tapia R."/>
            <person name="Davenport K."/>
            <person name="Daligault H."/>
            <person name="Erkkila T."/>
            <person name="Gu W."/>
            <person name="Munk A.C.C."/>
            <person name="Teshima H."/>
            <person name="Xu Y."/>
            <person name="Chain P."/>
            <person name="Chen A."/>
            <person name="Krypides N."/>
            <person name="Mavromatis K."/>
            <person name="Markowitz V."/>
            <person name="Szeto E."/>
            <person name="Ivanova N."/>
            <person name="Mikhailova N."/>
            <person name="Ovchinnikova G."/>
            <person name="Pagani I."/>
            <person name="Pati A."/>
            <person name="Goodwin L."/>
            <person name="Peters L."/>
            <person name="Pitluck S."/>
            <person name="Woyke T."/>
            <person name="Kerfeld C."/>
        </authorList>
    </citation>
    <scope>NUCLEOTIDE SEQUENCE [LARGE SCALE GENOMIC DNA]</scope>
    <source>
        <strain evidence="13 14">PCC 9333</strain>
    </source>
</reference>
<dbReference type="Gene3D" id="3.90.1150.10">
    <property type="entry name" value="Aspartate Aminotransferase, domain 1"/>
    <property type="match status" value="1"/>
</dbReference>